<accession>A0A7U3UMM8</accession>
<sequence length="295" mass="30198">MRHDPGSRPPTDPHARTDPEPYAGARAQPPAAAGAEPRGSARAEPRPGLLRTGVLIRHNTAVLLNEPGPLIGRLVMPLMMLLAMRPLYQAAQGGAAGTTQAVIGSLVMFSLLALSIVGSSILSERVWRTWDRLRVTPVRPVELLVGKAVPVLGVLAAQQVVVLGFGVVVFGMPVADPGLLVVACAVWGLALLGMGSAVGLLAGSYGQLSAVLDIGAFLLTTLGGALVPISTLPGWVRAVAPASPGYWGADCLRHAAAGDTGRTLTGIAVLLAVALVGGAVAAWRVARGWGRATAI</sequence>
<gene>
    <name evidence="8" type="ORF">RVR_185</name>
</gene>
<dbReference type="EMBL" id="AP018365">
    <property type="protein sequence ID" value="BBA95357.1"/>
    <property type="molecule type" value="Genomic_DNA"/>
</dbReference>
<dbReference type="KEGG" id="arev:RVR_185"/>
<name>A0A7U3UMM8_9ACTN</name>
<dbReference type="Proteomes" id="UP000595703">
    <property type="component" value="Chromosome"/>
</dbReference>
<evidence type="ECO:0000256" key="4">
    <source>
        <dbReference type="ARBA" id="ARBA00023136"/>
    </source>
</evidence>
<reference evidence="8 9" key="1">
    <citation type="journal article" date="2010" name="J. Bacteriol.">
        <title>Biochemical characterization of a novel indole prenyltransferase from Streptomyces sp. SN-593.</title>
        <authorList>
            <person name="Takahashi S."/>
            <person name="Takagi H."/>
            <person name="Toyoda A."/>
            <person name="Uramoto M."/>
            <person name="Nogawa T."/>
            <person name="Ueki M."/>
            <person name="Sakaki Y."/>
            <person name="Osada H."/>
        </authorList>
    </citation>
    <scope>NUCLEOTIDE SEQUENCE [LARGE SCALE GENOMIC DNA]</scope>
    <source>
        <strain evidence="8 9">SN-593</strain>
    </source>
</reference>
<feature type="transmembrane region" description="Helical" evidence="5">
    <location>
        <begin position="143"/>
        <end position="172"/>
    </location>
</feature>
<dbReference type="InterPro" id="IPR013525">
    <property type="entry name" value="ABC2_TM"/>
</dbReference>
<reference evidence="8 9" key="3">
    <citation type="journal article" date="2011" name="Nat. Chem. Biol.">
        <title>Reveromycin A biosynthesis uses RevG and RevJ for stereospecific spiroacetal formation.</title>
        <authorList>
            <person name="Takahashi S."/>
            <person name="Toyoda A."/>
            <person name="Sekiyama Y."/>
            <person name="Takagi H."/>
            <person name="Nogawa T."/>
            <person name="Uramoto M."/>
            <person name="Suzuki R."/>
            <person name="Koshino H."/>
            <person name="Kumano T."/>
            <person name="Panthee S."/>
            <person name="Dairi T."/>
            <person name="Ishikawa J."/>
            <person name="Ikeda H."/>
            <person name="Sakaki Y."/>
            <person name="Osada H."/>
        </authorList>
    </citation>
    <scope>NUCLEOTIDE SEQUENCE [LARGE SCALE GENOMIC DNA]</scope>
    <source>
        <strain evidence="8 9">SN-593</strain>
    </source>
</reference>
<comment type="caution">
    <text evidence="5">Lacks conserved residue(s) required for the propagation of feature annotation.</text>
</comment>
<feature type="transmembrane region" description="Helical" evidence="5">
    <location>
        <begin position="178"/>
        <end position="202"/>
    </location>
</feature>
<dbReference type="GO" id="GO:0140359">
    <property type="term" value="F:ABC-type transporter activity"/>
    <property type="evidence" value="ECO:0007669"/>
    <property type="project" value="InterPro"/>
</dbReference>
<feature type="transmembrane region" description="Helical" evidence="5">
    <location>
        <begin position="100"/>
        <end position="122"/>
    </location>
</feature>
<feature type="transmembrane region" description="Helical" evidence="5">
    <location>
        <begin position="214"/>
        <end position="236"/>
    </location>
</feature>
<keyword evidence="2 5" id="KW-0812">Transmembrane</keyword>
<keyword evidence="5" id="KW-1003">Cell membrane</keyword>
<feature type="transmembrane region" description="Helical" evidence="5">
    <location>
        <begin position="267"/>
        <end position="286"/>
    </location>
</feature>
<evidence type="ECO:0000256" key="5">
    <source>
        <dbReference type="RuleBase" id="RU361157"/>
    </source>
</evidence>
<dbReference type="GO" id="GO:0005886">
    <property type="term" value="C:plasma membrane"/>
    <property type="evidence" value="ECO:0007669"/>
    <property type="project" value="UniProtKB-SubCell"/>
</dbReference>
<dbReference type="InterPro" id="IPR051784">
    <property type="entry name" value="Nod_factor_ABC_transporter"/>
</dbReference>
<reference evidence="8 9" key="4">
    <citation type="journal article" date="2020" name="Sci. Rep.">
        <title>beta-carboline chemical signals induce reveromycin production through a LuxR family regulator in Streptomyces sp. SN-593.</title>
        <authorList>
            <person name="Panthee S."/>
            <person name="Kito N."/>
            <person name="Hayashi T."/>
            <person name="Shimizu T."/>
            <person name="Ishikawa J."/>
            <person name="Hamamoto H."/>
            <person name="Osada H."/>
            <person name="Takahashi S."/>
        </authorList>
    </citation>
    <scope>NUCLEOTIDE SEQUENCE [LARGE SCALE GENOMIC DNA]</scope>
    <source>
        <strain evidence="8 9">SN-593</strain>
    </source>
</reference>
<comment type="subcellular location">
    <subcellularLocation>
        <location evidence="5">Cell membrane</location>
        <topology evidence="5">Multi-pass membrane protein</topology>
    </subcellularLocation>
    <subcellularLocation>
        <location evidence="1">Membrane</location>
        <topology evidence="1">Multi-pass membrane protein</topology>
    </subcellularLocation>
</comment>
<evidence type="ECO:0000256" key="2">
    <source>
        <dbReference type="ARBA" id="ARBA00022692"/>
    </source>
</evidence>
<dbReference type="PROSITE" id="PS51012">
    <property type="entry name" value="ABC_TM2"/>
    <property type="match status" value="1"/>
</dbReference>
<dbReference type="Pfam" id="PF01061">
    <property type="entry name" value="ABC2_membrane"/>
    <property type="match status" value="1"/>
</dbReference>
<organism evidence="8 9">
    <name type="scientific">Actinacidiphila reveromycinica</name>
    <dbReference type="NCBI Taxonomy" id="659352"/>
    <lineage>
        <taxon>Bacteria</taxon>
        <taxon>Bacillati</taxon>
        <taxon>Actinomycetota</taxon>
        <taxon>Actinomycetes</taxon>
        <taxon>Kitasatosporales</taxon>
        <taxon>Streptomycetaceae</taxon>
        <taxon>Actinacidiphila</taxon>
    </lineage>
</organism>
<dbReference type="PANTHER" id="PTHR43229:SF2">
    <property type="entry name" value="NODULATION PROTEIN J"/>
    <property type="match status" value="1"/>
</dbReference>
<reference evidence="8 9" key="2">
    <citation type="journal article" date="2011" name="J. Antibiot.">
        <title>Furaquinocins I and J: novel polyketide isoprenoid hybrid compounds from Streptomyces reveromyceticus SN-593.</title>
        <authorList>
            <person name="Panthee S."/>
            <person name="Takahashi S."/>
            <person name="Takagi H."/>
            <person name="Nogawa T."/>
            <person name="Oowada E."/>
            <person name="Uramoto M."/>
            <person name="Osada H."/>
        </authorList>
    </citation>
    <scope>NUCLEOTIDE SEQUENCE [LARGE SCALE GENOMIC DNA]</scope>
    <source>
        <strain evidence="8 9">SN-593</strain>
    </source>
</reference>
<evidence type="ECO:0000256" key="3">
    <source>
        <dbReference type="ARBA" id="ARBA00022989"/>
    </source>
</evidence>
<feature type="compositionally biased region" description="Low complexity" evidence="6">
    <location>
        <begin position="23"/>
        <end position="38"/>
    </location>
</feature>
<keyword evidence="3 5" id="KW-1133">Transmembrane helix</keyword>
<proteinExistence type="inferred from homology"/>
<feature type="compositionally biased region" description="Basic and acidic residues" evidence="6">
    <location>
        <begin position="1"/>
        <end position="19"/>
    </location>
</feature>
<dbReference type="PANTHER" id="PTHR43229">
    <property type="entry name" value="NODULATION PROTEIN J"/>
    <property type="match status" value="1"/>
</dbReference>
<feature type="domain" description="ABC transmembrane type-2" evidence="7">
    <location>
        <begin position="68"/>
        <end position="288"/>
    </location>
</feature>
<comment type="similarity">
    <text evidence="5">Belongs to the ABC-2 integral membrane protein family.</text>
</comment>
<evidence type="ECO:0000259" key="7">
    <source>
        <dbReference type="PROSITE" id="PS51012"/>
    </source>
</evidence>
<evidence type="ECO:0000256" key="1">
    <source>
        <dbReference type="ARBA" id="ARBA00004141"/>
    </source>
</evidence>
<dbReference type="AlphaFoldDB" id="A0A7U3UMM8"/>
<feature type="region of interest" description="Disordered" evidence="6">
    <location>
        <begin position="1"/>
        <end position="46"/>
    </location>
</feature>
<evidence type="ECO:0000313" key="8">
    <source>
        <dbReference type="EMBL" id="BBA95357.1"/>
    </source>
</evidence>
<dbReference type="RefSeq" id="WP_202231902.1">
    <property type="nucleotide sequence ID" value="NZ_AP018365.1"/>
</dbReference>
<dbReference type="InterPro" id="IPR047817">
    <property type="entry name" value="ABC2_TM_bact-type"/>
</dbReference>
<keyword evidence="4 5" id="KW-0472">Membrane</keyword>
<evidence type="ECO:0000256" key="6">
    <source>
        <dbReference type="SAM" id="MobiDB-lite"/>
    </source>
</evidence>
<protein>
    <recommendedName>
        <fullName evidence="5">Transport permease protein</fullName>
    </recommendedName>
</protein>
<keyword evidence="9" id="KW-1185">Reference proteome</keyword>
<evidence type="ECO:0000313" key="9">
    <source>
        <dbReference type="Proteomes" id="UP000595703"/>
    </source>
</evidence>
<keyword evidence="5" id="KW-0813">Transport</keyword>